<feature type="non-terminal residue" evidence="1">
    <location>
        <position position="63"/>
    </location>
</feature>
<protein>
    <submittedName>
        <fullName evidence="1">Uncharacterized protein</fullName>
    </submittedName>
</protein>
<dbReference type="EMBL" id="KZ293431">
    <property type="protein sequence ID" value="PBK68847.1"/>
    <property type="molecule type" value="Genomic_DNA"/>
</dbReference>
<evidence type="ECO:0000313" key="2">
    <source>
        <dbReference type="Proteomes" id="UP000218334"/>
    </source>
</evidence>
<keyword evidence="2" id="KW-1185">Reference proteome</keyword>
<dbReference type="AlphaFoldDB" id="A0A2H3BW94"/>
<gene>
    <name evidence="1" type="ORF">ARMSODRAFT_957948</name>
</gene>
<sequence>GPNSRLLRSEKPLCVLQDVAYSPESVCFDGWLADCPDDTEFETLAAGDYILTGSSYLEVFVSL</sequence>
<name>A0A2H3BW94_9AGAR</name>
<feature type="non-terminal residue" evidence="1">
    <location>
        <position position="1"/>
    </location>
</feature>
<reference evidence="2" key="1">
    <citation type="journal article" date="2017" name="Nat. Ecol. Evol.">
        <title>Genome expansion and lineage-specific genetic innovations in the forest pathogenic fungi Armillaria.</title>
        <authorList>
            <person name="Sipos G."/>
            <person name="Prasanna A.N."/>
            <person name="Walter M.C."/>
            <person name="O'Connor E."/>
            <person name="Balint B."/>
            <person name="Krizsan K."/>
            <person name="Kiss B."/>
            <person name="Hess J."/>
            <person name="Varga T."/>
            <person name="Slot J."/>
            <person name="Riley R."/>
            <person name="Boka B."/>
            <person name="Rigling D."/>
            <person name="Barry K."/>
            <person name="Lee J."/>
            <person name="Mihaltcheva S."/>
            <person name="LaButti K."/>
            <person name="Lipzen A."/>
            <person name="Waldron R."/>
            <person name="Moloney N.M."/>
            <person name="Sperisen C."/>
            <person name="Kredics L."/>
            <person name="Vagvoelgyi C."/>
            <person name="Patrignani A."/>
            <person name="Fitzpatrick D."/>
            <person name="Nagy I."/>
            <person name="Doyle S."/>
            <person name="Anderson J.B."/>
            <person name="Grigoriev I.V."/>
            <person name="Gueldener U."/>
            <person name="Muensterkoetter M."/>
            <person name="Nagy L.G."/>
        </authorList>
    </citation>
    <scope>NUCLEOTIDE SEQUENCE [LARGE SCALE GENOMIC DNA]</scope>
    <source>
        <strain evidence="2">28-4</strain>
    </source>
</reference>
<proteinExistence type="predicted"/>
<dbReference type="Proteomes" id="UP000218334">
    <property type="component" value="Unassembled WGS sequence"/>
</dbReference>
<organism evidence="1 2">
    <name type="scientific">Armillaria solidipes</name>
    <dbReference type="NCBI Taxonomy" id="1076256"/>
    <lineage>
        <taxon>Eukaryota</taxon>
        <taxon>Fungi</taxon>
        <taxon>Dikarya</taxon>
        <taxon>Basidiomycota</taxon>
        <taxon>Agaricomycotina</taxon>
        <taxon>Agaricomycetes</taxon>
        <taxon>Agaricomycetidae</taxon>
        <taxon>Agaricales</taxon>
        <taxon>Marasmiineae</taxon>
        <taxon>Physalacriaceae</taxon>
        <taxon>Armillaria</taxon>
    </lineage>
</organism>
<evidence type="ECO:0000313" key="1">
    <source>
        <dbReference type="EMBL" id="PBK68847.1"/>
    </source>
</evidence>
<accession>A0A2H3BW94</accession>